<feature type="compositionally biased region" description="Basic residues" evidence="1">
    <location>
        <begin position="63"/>
        <end position="74"/>
    </location>
</feature>
<feature type="compositionally biased region" description="Basic and acidic residues" evidence="1">
    <location>
        <begin position="373"/>
        <end position="386"/>
    </location>
</feature>
<feature type="compositionally biased region" description="Polar residues" evidence="1">
    <location>
        <begin position="254"/>
        <end position="264"/>
    </location>
</feature>
<dbReference type="Proteomes" id="UP000504638">
    <property type="component" value="Unplaced"/>
</dbReference>
<feature type="compositionally biased region" description="Basic residues" evidence="1">
    <location>
        <begin position="445"/>
        <end position="454"/>
    </location>
</feature>
<feature type="compositionally biased region" description="Basic residues" evidence="1">
    <location>
        <begin position="1"/>
        <end position="11"/>
    </location>
</feature>
<evidence type="ECO:0000256" key="1">
    <source>
        <dbReference type="SAM" id="MobiDB-lite"/>
    </source>
</evidence>
<feature type="region of interest" description="Disordered" evidence="1">
    <location>
        <begin position="441"/>
        <end position="472"/>
    </location>
</feature>
<sequence>MLASTRRRHKPRSVEDSSILSAISSSTWLSAAQKVHKLADLPLIRNSTTAKEIRRNALEEIRHRGRSRSKRRSRREKESRSDGRSLRQRENHGAQSGQQRKPPEDDAKQIRRSGNDTDTEARSRARRYPSSVGTRRQPGDPDVPTEYKPYDASNDDEYEERHADHESERIQVEEYKGPLTMAGALPAPIAQDPQSIGGAERRSHKHHSCDSFVFCPRHNPEPEPEPSKFSWKETLGLSPGKENRTKHQGRKSYYQRQQERMQASSKRKGHQRGTRNISSHTPGNSYGSESKARRVRVERTRRHRGTELDVSNPQNYPDGTENNNDDSNDEEEEQFQDDFDAPPGSPNPVDRSKPSSQASLSFNSSSRASQSEYHADSDASDDENRLSKVSIATESTIPHAPPNPDWSDPIIPGAAQDGSWHSTDRVPEIQRRFFYNAGRAQIERWRRKNGRQRKKQEESEQMTQSLKGKEKE</sequence>
<feature type="compositionally biased region" description="Basic and acidic residues" evidence="1">
    <location>
        <begin position="101"/>
        <end position="123"/>
    </location>
</feature>
<feature type="compositionally biased region" description="Basic and acidic residues" evidence="1">
    <location>
        <begin position="159"/>
        <end position="176"/>
    </location>
</feature>
<keyword evidence="3" id="KW-1185">Reference proteome</keyword>
<accession>A0A6G1FSB2</accession>
<evidence type="ECO:0000313" key="3">
    <source>
        <dbReference type="Proteomes" id="UP000504638"/>
    </source>
</evidence>
<evidence type="ECO:0000313" key="4">
    <source>
        <dbReference type="RefSeq" id="XP_033530193.1"/>
    </source>
</evidence>
<reference evidence="4" key="2">
    <citation type="submission" date="2020-04" db="EMBL/GenBank/DDBJ databases">
        <authorList>
            <consortium name="NCBI Genome Project"/>
        </authorList>
    </citation>
    <scope>NUCLEOTIDE SEQUENCE</scope>
    <source>
        <strain evidence="4">CBS 781.70</strain>
    </source>
</reference>
<feature type="compositionally biased region" description="Basic and acidic residues" evidence="1">
    <location>
        <begin position="51"/>
        <end position="62"/>
    </location>
</feature>
<proteinExistence type="predicted"/>
<feature type="compositionally biased region" description="Low complexity" evidence="1">
    <location>
        <begin position="355"/>
        <end position="371"/>
    </location>
</feature>
<dbReference type="AlphaFoldDB" id="A0A6G1FSB2"/>
<reference evidence="2 4" key="1">
    <citation type="submission" date="2020-01" db="EMBL/GenBank/DDBJ databases">
        <authorList>
            <consortium name="DOE Joint Genome Institute"/>
            <person name="Haridas S."/>
            <person name="Albert R."/>
            <person name="Binder M."/>
            <person name="Bloem J."/>
            <person name="Labutti K."/>
            <person name="Salamov A."/>
            <person name="Andreopoulos B."/>
            <person name="Baker S.E."/>
            <person name="Barry K."/>
            <person name="Bills G."/>
            <person name="Bluhm B.H."/>
            <person name="Cannon C."/>
            <person name="Castanera R."/>
            <person name="Culley D.E."/>
            <person name="Daum C."/>
            <person name="Ezra D."/>
            <person name="Gonzalez J.B."/>
            <person name="Henrissat B."/>
            <person name="Kuo A."/>
            <person name="Liang C."/>
            <person name="Lipzen A."/>
            <person name="Lutzoni F."/>
            <person name="Magnuson J."/>
            <person name="Mondo S."/>
            <person name="Nolan M."/>
            <person name="Ohm R."/>
            <person name="Pangilinan J."/>
            <person name="Park H.-J."/>
            <person name="Ramirez L."/>
            <person name="Alfaro M."/>
            <person name="Sun H."/>
            <person name="Tritt A."/>
            <person name="Yoshinaga Y."/>
            <person name="Zwiers L.-H."/>
            <person name="Turgeon B.G."/>
            <person name="Goodwin S.B."/>
            <person name="Spatafora J.W."/>
            <person name="Crous P.W."/>
            <person name="Grigoriev I.V."/>
        </authorList>
    </citation>
    <scope>NUCLEOTIDE SEQUENCE</scope>
    <source>
        <strain evidence="2 4">CBS 781.70</strain>
    </source>
</reference>
<evidence type="ECO:0000313" key="2">
    <source>
        <dbReference type="EMBL" id="KAF1808562.1"/>
    </source>
</evidence>
<name>A0A6G1FSB2_9PEZI</name>
<feature type="compositionally biased region" description="Basic and acidic residues" evidence="1">
    <location>
        <begin position="75"/>
        <end position="92"/>
    </location>
</feature>
<protein>
    <submittedName>
        <fullName evidence="2 4">Uncharacterized protein</fullName>
    </submittedName>
</protein>
<gene>
    <name evidence="2 4" type="ORF">P152DRAFT_452777</name>
</gene>
<feature type="compositionally biased region" description="Acidic residues" evidence="1">
    <location>
        <begin position="323"/>
        <end position="340"/>
    </location>
</feature>
<dbReference type="RefSeq" id="XP_033530193.1">
    <property type="nucleotide sequence ID" value="XM_033678315.1"/>
</dbReference>
<feature type="region of interest" description="Disordered" evidence="1">
    <location>
        <begin position="1"/>
        <end position="20"/>
    </location>
</feature>
<reference evidence="4" key="3">
    <citation type="submission" date="2025-04" db="UniProtKB">
        <authorList>
            <consortium name="RefSeq"/>
        </authorList>
    </citation>
    <scope>IDENTIFICATION</scope>
    <source>
        <strain evidence="4">CBS 781.70</strain>
    </source>
</reference>
<dbReference type="GeneID" id="54418885"/>
<organism evidence="2">
    <name type="scientific">Eremomyces bilateralis CBS 781.70</name>
    <dbReference type="NCBI Taxonomy" id="1392243"/>
    <lineage>
        <taxon>Eukaryota</taxon>
        <taxon>Fungi</taxon>
        <taxon>Dikarya</taxon>
        <taxon>Ascomycota</taxon>
        <taxon>Pezizomycotina</taxon>
        <taxon>Dothideomycetes</taxon>
        <taxon>Dothideomycetes incertae sedis</taxon>
        <taxon>Eremomycetales</taxon>
        <taxon>Eremomycetaceae</taxon>
        <taxon>Eremomyces</taxon>
    </lineage>
</organism>
<feature type="compositionally biased region" description="Polar residues" evidence="1">
    <location>
        <begin position="274"/>
        <end position="288"/>
    </location>
</feature>
<feature type="region of interest" description="Disordered" evidence="1">
    <location>
        <begin position="46"/>
        <end position="425"/>
    </location>
</feature>
<dbReference type="EMBL" id="ML975182">
    <property type="protein sequence ID" value="KAF1808562.1"/>
    <property type="molecule type" value="Genomic_DNA"/>
</dbReference>